<accession>A0A511UTF5</accession>
<evidence type="ECO:0000313" key="1">
    <source>
        <dbReference type="EMBL" id="GEN28998.1"/>
    </source>
</evidence>
<protein>
    <recommendedName>
        <fullName evidence="3">Preprotein translocase subunit YajC</fullName>
    </recommendedName>
</protein>
<evidence type="ECO:0008006" key="3">
    <source>
        <dbReference type="Google" id="ProtNLM"/>
    </source>
</evidence>
<comment type="caution">
    <text evidence="1">The sequence shown here is derived from an EMBL/GenBank/DDBJ whole genome shotgun (WGS) entry which is preliminary data.</text>
</comment>
<gene>
    <name evidence="1" type="ORF">HVA01_26440</name>
</gene>
<reference evidence="1 2" key="1">
    <citation type="submission" date="2019-07" db="EMBL/GenBank/DDBJ databases">
        <title>Whole genome shotgun sequence of Halomonas variabilis NBRC 102410.</title>
        <authorList>
            <person name="Hosoyama A."/>
            <person name="Uohara A."/>
            <person name="Ohji S."/>
            <person name="Ichikawa N."/>
        </authorList>
    </citation>
    <scope>NUCLEOTIDE SEQUENCE [LARGE SCALE GENOMIC DNA]</scope>
    <source>
        <strain evidence="1 2">NBRC 102410</strain>
    </source>
</reference>
<dbReference type="EMBL" id="BJXV01000014">
    <property type="protein sequence ID" value="GEN28998.1"/>
    <property type="molecule type" value="Genomic_DNA"/>
</dbReference>
<name>A0A511UTF5_9GAMM</name>
<dbReference type="OrthoDB" id="5731018at2"/>
<evidence type="ECO:0000313" key="2">
    <source>
        <dbReference type="Proteomes" id="UP000321303"/>
    </source>
</evidence>
<dbReference type="Proteomes" id="UP000321303">
    <property type="component" value="Unassembled WGS sequence"/>
</dbReference>
<organism evidence="1 2">
    <name type="scientific">Halovibrio variabilis</name>
    <dbReference type="NCBI Taxonomy" id="31910"/>
    <lineage>
        <taxon>Bacteria</taxon>
        <taxon>Pseudomonadati</taxon>
        <taxon>Pseudomonadota</taxon>
        <taxon>Gammaproteobacteria</taxon>
        <taxon>Oceanospirillales</taxon>
        <taxon>Halomonadaceae</taxon>
        <taxon>Halovibrio</taxon>
    </lineage>
</organism>
<keyword evidence="2" id="KW-1185">Reference proteome</keyword>
<dbReference type="RefSeq" id="WP_146875911.1">
    <property type="nucleotide sequence ID" value="NZ_BJXV01000014.1"/>
</dbReference>
<sequence length="189" mass="21780">MDWLIIVFILMLVIAPVMWLKPSPRQKRQQTLRAHIADKGVTIKLEKPPLHYFRGTMPAYRWHYPQERPGPDFLLVRDSDASDALAPYYAGWRWRIAPLRPLPEAATVPLKTLLERLPQDALVVQSNRYTLTLWWWESQTAQRFATYLPEFQQLRDALQGHADRPINKPLDVGALSGSRAINDQEAGSS</sequence>
<dbReference type="AlphaFoldDB" id="A0A511UTF5"/>
<proteinExistence type="predicted"/>